<sequence>MRGRRPTLDGCRLPAATCRSRSRCRARVDCLRAGTQHSAAREGATGRTAAGARRLWRLTLKSLRRQRPSHRGSAMRPGEWLVGDEPSGRAMPDGGVIMGRTGSSRSISEQRAPRTAATASLPATRMRHGAAAASHQPPRTTAHGQRDHGQPHRGRGRGHPHPQPH</sequence>
<feature type="non-terminal residue" evidence="2">
    <location>
        <position position="165"/>
    </location>
</feature>
<dbReference type="EMBL" id="KZ678146">
    <property type="protein sequence ID" value="PSN61024.1"/>
    <property type="molecule type" value="Genomic_DNA"/>
</dbReference>
<protein>
    <submittedName>
        <fullName evidence="2">Uncharacterized protein</fullName>
    </submittedName>
</protein>
<organism evidence="2 3">
    <name type="scientific">Corynespora cassiicola Philippines</name>
    <dbReference type="NCBI Taxonomy" id="1448308"/>
    <lineage>
        <taxon>Eukaryota</taxon>
        <taxon>Fungi</taxon>
        <taxon>Dikarya</taxon>
        <taxon>Ascomycota</taxon>
        <taxon>Pezizomycotina</taxon>
        <taxon>Dothideomycetes</taxon>
        <taxon>Pleosporomycetidae</taxon>
        <taxon>Pleosporales</taxon>
        <taxon>Corynesporascaceae</taxon>
        <taxon>Corynespora</taxon>
    </lineage>
</organism>
<feature type="region of interest" description="Disordered" evidence="1">
    <location>
        <begin position="64"/>
        <end position="165"/>
    </location>
</feature>
<evidence type="ECO:0000313" key="3">
    <source>
        <dbReference type="Proteomes" id="UP000240883"/>
    </source>
</evidence>
<gene>
    <name evidence="2" type="ORF">BS50DRAFT_652680</name>
</gene>
<evidence type="ECO:0000256" key="1">
    <source>
        <dbReference type="SAM" id="MobiDB-lite"/>
    </source>
</evidence>
<feature type="compositionally biased region" description="Basic residues" evidence="1">
    <location>
        <begin position="151"/>
        <end position="165"/>
    </location>
</feature>
<dbReference type="AlphaFoldDB" id="A0A2T2N6I2"/>
<proteinExistence type="predicted"/>
<accession>A0A2T2N6I2</accession>
<name>A0A2T2N6I2_CORCC</name>
<reference evidence="2 3" key="1">
    <citation type="journal article" date="2018" name="Front. Microbiol.">
        <title>Genome-Wide Analysis of Corynespora cassiicola Leaf Fall Disease Putative Effectors.</title>
        <authorList>
            <person name="Lopez D."/>
            <person name="Ribeiro S."/>
            <person name="Label P."/>
            <person name="Fumanal B."/>
            <person name="Venisse J.S."/>
            <person name="Kohler A."/>
            <person name="de Oliveira R.R."/>
            <person name="Labutti K."/>
            <person name="Lipzen A."/>
            <person name="Lail K."/>
            <person name="Bauer D."/>
            <person name="Ohm R.A."/>
            <person name="Barry K.W."/>
            <person name="Spatafora J."/>
            <person name="Grigoriev I.V."/>
            <person name="Martin F.M."/>
            <person name="Pujade-Renaud V."/>
        </authorList>
    </citation>
    <scope>NUCLEOTIDE SEQUENCE [LARGE SCALE GENOMIC DNA]</scope>
    <source>
        <strain evidence="2 3">Philippines</strain>
    </source>
</reference>
<evidence type="ECO:0000313" key="2">
    <source>
        <dbReference type="EMBL" id="PSN61024.1"/>
    </source>
</evidence>
<dbReference type="Proteomes" id="UP000240883">
    <property type="component" value="Unassembled WGS sequence"/>
</dbReference>
<keyword evidence="3" id="KW-1185">Reference proteome</keyword>